<keyword evidence="2" id="KW-0808">Transferase</keyword>
<proteinExistence type="predicted"/>
<sequence>MLSFDTYISRKLPLVGLISAVFIIYPNIACLPWDIKFLEGVSCTGFYWYFVYRFFFFWGLICLLLRYNLRQLSTAQFKERFGRNFLYSLAAYAGFASISYWIHSYGIRTDFLGSTLISQFFILCSLCTLIGHISMLYSTQREKEREIERLRIENLQSRCDALANQINPHFFFNSLNGVQSLIRKKDDEKTLMYVHELSDIFRYILQSDKRGLVTLREELEFIQSFRYVMEVRFANKLVFSIQVDETMQDELTLPVLSLLPLVENVTVHNRIDSEHKMEITIRLNEQKELVVSNPIYPKLSPPDTNGTGLRNLESRFTLLMNRQIRIECDENTFRVYLPLNKQN</sequence>
<keyword evidence="2" id="KW-0418">Kinase</keyword>
<accession>A0A0P0GWR7</accession>
<dbReference type="PATRIC" id="fig|246787.4.peg.4843"/>
<dbReference type="EC" id="2.7.13.3" evidence="2"/>
<dbReference type="Proteomes" id="UP000061809">
    <property type="component" value="Chromosome"/>
</dbReference>
<evidence type="ECO:0000313" key="3">
    <source>
        <dbReference type="Proteomes" id="UP000061809"/>
    </source>
</evidence>
<dbReference type="RefSeq" id="WP_022209780.1">
    <property type="nucleotide sequence ID" value="NZ_CP012801.1"/>
</dbReference>
<dbReference type="InterPro" id="IPR050640">
    <property type="entry name" value="Bact_2-comp_sensor_kinase"/>
</dbReference>
<name>A0A0P0GWR7_9BACE</name>
<dbReference type="GO" id="GO:0000155">
    <property type="term" value="F:phosphorelay sensor kinase activity"/>
    <property type="evidence" value="ECO:0007669"/>
    <property type="project" value="InterPro"/>
</dbReference>
<dbReference type="InterPro" id="IPR010559">
    <property type="entry name" value="Sig_transdc_His_kin_internal"/>
</dbReference>
<evidence type="ECO:0000259" key="1">
    <source>
        <dbReference type="Pfam" id="PF06580"/>
    </source>
</evidence>
<dbReference type="EMBL" id="CP012801">
    <property type="protein sequence ID" value="ALJ61901.1"/>
    <property type="molecule type" value="Genomic_DNA"/>
</dbReference>
<dbReference type="AlphaFoldDB" id="A0A0P0GWR7"/>
<dbReference type="KEGG" id="bcel:BcellWH2_04687"/>
<dbReference type="PANTHER" id="PTHR34220">
    <property type="entry name" value="SENSOR HISTIDINE KINASE YPDA"/>
    <property type="match status" value="1"/>
</dbReference>
<dbReference type="Pfam" id="PF06580">
    <property type="entry name" value="His_kinase"/>
    <property type="match status" value="1"/>
</dbReference>
<dbReference type="PANTHER" id="PTHR34220:SF7">
    <property type="entry name" value="SENSOR HISTIDINE KINASE YPDA"/>
    <property type="match status" value="1"/>
</dbReference>
<gene>
    <name evidence="2" type="primary">yehU_4</name>
    <name evidence="2" type="ORF">BcellWH2_04687</name>
</gene>
<organism evidence="2 3">
    <name type="scientific">Bacteroides cellulosilyticus</name>
    <dbReference type="NCBI Taxonomy" id="246787"/>
    <lineage>
        <taxon>Bacteria</taxon>
        <taxon>Pseudomonadati</taxon>
        <taxon>Bacteroidota</taxon>
        <taxon>Bacteroidia</taxon>
        <taxon>Bacteroidales</taxon>
        <taxon>Bacteroidaceae</taxon>
        <taxon>Bacteroides</taxon>
    </lineage>
</organism>
<dbReference type="GO" id="GO:0016020">
    <property type="term" value="C:membrane"/>
    <property type="evidence" value="ECO:0007669"/>
    <property type="project" value="InterPro"/>
</dbReference>
<evidence type="ECO:0000313" key="2">
    <source>
        <dbReference type="EMBL" id="ALJ61901.1"/>
    </source>
</evidence>
<protein>
    <submittedName>
        <fullName evidence="2">Sensor histidine kinase YehU</fullName>
        <ecNumber evidence="2">2.7.13.3</ecNumber>
    </submittedName>
</protein>
<reference evidence="2 3" key="1">
    <citation type="journal article" date="2015" name="Science">
        <title>Genetic determinants of in vivo fitness and diet responsiveness in multiple human gut Bacteroides.</title>
        <authorList>
            <person name="Wu M."/>
            <person name="McNulty N.P."/>
            <person name="Rodionov D.A."/>
            <person name="Khoroshkin M.S."/>
            <person name="Griffin N.W."/>
            <person name="Cheng J."/>
            <person name="Latreille P."/>
            <person name="Kerstetter R.A."/>
            <person name="Terrapon N."/>
            <person name="Henrissat B."/>
            <person name="Osterman A.L."/>
            <person name="Gordon J.I."/>
        </authorList>
    </citation>
    <scope>NUCLEOTIDE SEQUENCE [LARGE SCALE GENOMIC DNA]</scope>
    <source>
        <strain evidence="2 3">WH2</strain>
    </source>
</reference>
<feature type="domain" description="Signal transduction histidine kinase internal region" evidence="1">
    <location>
        <begin position="158"/>
        <end position="237"/>
    </location>
</feature>